<gene>
    <name evidence="3" type="ORF">EVG22_15545</name>
</gene>
<accession>A0A6H0TKK4</accession>
<reference evidence="4" key="1">
    <citation type="submission" date="2019-02" db="EMBL/GenBank/DDBJ databases">
        <title>Structural and Functional analysis of Lanthipeptide from Bacillus thuringiensis serovar andalousiensis B23193.</title>
        <authorList>
            <person name="Andreeva J.V."/>
            <person name="Grigoreva A."/>
        </authorList>
    </citation>
    <scope>NUCLEOTIDE SEQUENCE [LARGE SCALE GENOMIC DNA]</scope>
    <source>
        <strain evidence="4">B23193</strain>
    </source>
</reference>
<feature type="domain" description="Immunity MXAN-0049 protein" evidence="2">
    <location>
        <begin position="89"/>
        <end position="172"/>
    </location>
</feature>
<dbReference type="RefSeq" id="WP_172554186.1">
    <property type="nucleotide sequence ID" value="NZ_CP035727.2"/>
</dbReference>
<dbReference type="Proteomes" id="UP000501374">
    <property type="component" value="Chromosome"/>
</dbReference>
<evidence type="ECO:0000259" key="1">
    <source>
        <dbReference type="Pfam" id="PF05076"/>
    </source>
</evidence>
<sequence length="426" mass="49405">MKIWKIISNSNFDQLECENEEGQEIFDNVFQGQSVIDKWDPLQMKLLNEGEPSDLLSEIPLVFTKKAIEVVFDLIKRKIEILPLVHERYECYAINVLNVLDCIDYENADPDDFGGFDKFAFITEKIRGEHIFCTLNTKHKYGDFPIVSVQTFVSNEFKERVAKSELKGFEFELVWESDEKNDEQKIENNPMIRPTSIEDFKSHIQLHYGMITNHIEANTKMITDVELYDVGPNKMVDFHTVVTYRHSYFRMPAPSSVDSGYAELVMHLPKNWDVSVAALASSKYAWPLRLLQDFGQDVMRNGYWLGQWLVFPNQSKEYLKNSYVAQLGGAEQDLNAPIHPYSEETKFSGVMVVPPLPQCSGAFKMEFREDGKRIEGDWPVYFHTLLPLYKEEIHCYYTDGLDVLLQKLMKNGVEAAFDFNRENTCK</sequence>
<dbReference type="Pfam" id="PF05076">
    <property type="entry name" value="SUFU"/>
    <property type="match status" value="1"/>
</dbReference>
<dbReference type="Pfam" id="PF07791">
    <property type="entry name" value="Imm11"/>
    <property type="match status" value="1"/>
</dbReference>
<dbReference type="InterPro" id="IPR020941">
    <property type="entry name" value="SUFU-like_domain"/>
</dbReference>
<dbReference type="AlphaFoldDB" id="A0A6H0TKK4"/>
<dbReference type="InterPro" id="IPR012433">
    <property type="entry name" value="Imm11"/>
</dbReference>
<organism evidence="3 4">
    <name type="scientific">Bacillus thuringiensis serovar andalousiensis</name>
    <dbReference type="NCBI Taxonomy" id="257985"/>
    <lineage>
        <taxon>Bacteria</taxon>
        <taxon>Bacillati</taxon>
        <taxon>Bacillota</taxon>
        <taxon>Bacilli</taxon>
        <taxon>Bacillales</taxon>
        <taxon>Bacillaceae</taxon>
        <taxon>Bacillus</taxon>
        <taxon>Bacillus cereus group</taxon>
    </lineage>
</organism>
<evidence type="ECO:0000313" key="3">
    <source>
        <dbReference type="EMBL" id="QIW19766.1"/>
    </source>
</evidence>
<evidence type="ECO:0000313" key="4">
    <source>
        <dbReference type="Proteomes" id="UP000501374"/>
    </source>
</evidence>
<proteinExistence type="predicted"/>
<dbReference type="EMBL" id="CP035727">
    <property type="protein sequence ID" value="QIW19766.1"/>
    <property type="molecule type" value="Genomic_DNA"/>
</dbReference>
<evidence type="ECO:0000259" key="2">
    <source>
        <dbReference type="Pfam" id="PF07791"/>
    </source>
</evidence>
<name>A0A6H0TKK4_BACTU</name>
<protein>
    <submittedName>
        <fullName evidence="3">Suppressor of fused domain protein</fullName>
    </submittedName>
</protein>
<feature type="domain" description="Suppressor of fused-like" evidence="1">
    <location>
        <begin position="234"/>
        <end position="422"/>
    </location>
</feature>